<comment type="caution">
    <text evidence="10">The sequence shown here is derived from an EMBL/GenBank/DDBJ whole genome shotgun (WGS) entry which is preliminary data.</text>
</comment>
<sequence length="61" mass="7103">MAKKSLILKALKKPKYMSRTINRCKLCGRKHGYLRKFTLCRICFRELASRGEIPGVTKSSW</sequence>
<evidence type="ECO:0000256" key="8">
    <source>
        <dbReference type="ARBA" id="ARBA00060857"/>
    </source>
</evidence>
<dbReference type="GO" id="GO:0019843">
    <property type="term" value="F:rRNA binding"/>
    <property type="evidence" value="ECO:0007669"/>
    <property type="project" value="UniProtKB-UniRule"/>
</dbReference>
<evidence type="ECO:0000256" key="2">
    <source>
        <dbReference type="ARBA" id="ARBA00022730"/>
    </source>
</evidence>
<evidence type="ECO:0000256" key="9">
    <source>
        <dbReference type="HAMAP-Rule" id="MF_01364"/>
    </source>
</evidence>
<evidence type="ECO:0000256" key="1">
    <source>
        <dbReference type="ARBA" id="ARBA00022723"/>
    </source>
</evidence>
<feature type="binding site" evidence="9">
    <location>
        <position position="43"/>
    </location>
    <ligand>
        <name>Zn(2+)</name>
        <dbReference type="ChEBI" id="CHEBI:29105"/>
    </ligand>
</feature>
<reference evidence="11" key="1">
    <citation type="submission" date="2017-09" db="EMBL/GenBank/DDBJ databases">
        <title>Depth-based differentiation of microbial function through sediment-hosted aquifers and enrichment of novel symbionts in the deep terrestrial subsurface.</title>
        <authorList>
            <person name="Probst A.J."/>
            <person name="Ladd B."/>
            <person name="Jarett J.K."/>
            <person name="Geller-Mcgrath D.E."/>
            <person name="Sieber C.M.K."/>
            <person name="Emerson J.B."/>
            <person name="Anantharaman K."/>
            <person name="Thomas B.C."/>
            <person name="Malmstrom R."/>
            <person name="Stieglmeier M."/>
            <person name="Klingl A."/>
            <person name="Woyke T."/>
            <person name="Ryan C.M."/>
            <person name="Banfield J.F."/>
        </authorList>
    </citation>
    <scope>NUCLEOTIDE SEQUENCE [LARGE SCALE GENOMIC DNA]</scope>
</reference>
<dbReference type="Pfam" id="PF00253">
    <property type="entry name" value="Ribosomal_S14"/>
    <property type="match status" value="1"/>
</dbReference>
<accession>A0A2H0W643</accession>
<dbReference type="GO" id="GO:0015935">
    <property type="term" value="C:small ribosomal subunit"/>
    <property type="evidence" value="ECO:0007669"/>
    <property type="project" value="TreeGrafter"/>
</dbReference>
<dbReference type="GO" id="GO:0006412">
    <property type="term" value="P:translation"/>
    <property type="evidence" value="ECO:0007669"/>
    <property type="project" value="UniProtKB-UniRule"/>
</dbReference>
<comment type="cofactor">
    <cofactor evidence="9">
        <name>Zn(2+)</name>
        <dbReference type="ChEBI" id="CHEBI:29105"/>
    </cofactor>
    <text evidence="9">Binds 1 zinc ion per subunit.</text>
</comment>
<evidence type="ECO:0000313" key="10">
    <source>
        <dbReference type="EMBL" id="PIS07542.1"/>
    </source>
</evidence>
<dbReference type="EMBL" id="PEZW01000018">
    <property type="protein sequence ID" value="PIS07542.1"/>
    <property type="molecule type" value="Genomic_DNA"/>
</dbReference>
<dbReference type="FunFam" id="4.10.830.10:FF:000001">
    <property type="entry name" value="30S ribosomal protein S14 type Z"/>
    <property type="match status" value="1"/>
</dbReference>
<keyword evidence="2 9" id="KW-0699">rRNA-binding</keyword>
<feature type="binding site" evidence="9">
    <location>
        <position position="40"/>
    </location>
    <ligand>
        <name>Zn(2+)</name>
        <dbReference type="ChEBI" id="CHEBI:29105"/>
    </ligand>
</feature>
<dbReference type="AlphaFoldDB" id="A0A2H0W643"/>
<evidence type="ECO:0000256" key="3">
    <source>
        <dbReference type="ARBA" id="ARBA00022833"/>
    </source>
</evidence>
<gene>
    <name evidence="9" type="primary">rpsZ</name>
    <name evidence="9" type="synonym">rpsN</name>
    <name evidence="10" type="ORF">COT78_02480</name>
</gene>
<feature type="binding site" evidence="9">
    <location>
        <position position="24"/>
    </location>
    <ligand>
        <name>Zn(2+)</name>
        <dbReference type="ChEBI" id="CHEBI:29105"/>
    </ligand>
</feature>
<evidence type="ECO:0000256" key="6">
    <source>
        <dbReference type="ARBA" id="ARBA00023274"/>
    </source>
</evidence>
<protein>
    <recommendedName>
        <fullName evidence="7 9">Small ribosomal subunit protein uS14</fullName>
    </recommendedName>
</protein>
<comment type="similarity">
    <text evidence="8 9">Belongs to the universal ribosomal protein uS14 family. Zinc-binding uS14 subfamily.</text>
</comment>
<dbReference type="GO" id="GO:0003735">
    <property type="term" value="F:structural constituent of ribosome"/>
    <property type="evidence" value="ECO:0007669"/>
    <property type="project" value="InterPro"/>
</dbReference>
<evidence type="ECO:0000313" key="11">
    <source>
        <dbReference type="Proteomes" id="UP000231382"/>
    </source>
</evidence>
<dbReference type="NCBIfam" id="NF005974">
    <property type="entry name" value="PRK08061.1"/>
    <property type="match status" value="1"/>
</dbReference>
<dbReference type="PANTHER" id="PTHR19836:SF19">
    <property type="entry name" value="SMALL RIBOSOMAL SUBUNIT PROTEIN US14M"/>
    <property type="match status" value="1"/>
</dbReference>
<proteinExistence type="inferred from homology"/>
<organism evidence="10 11">
    <name type="scientific">Candidatus Berkelbacteria bacterium CG10_big_fil_rev_8_21_14_0_10_43_13</name>
    <dbReference type="NCBI Taxonomy" id="1974514"/>
    <lineage>
        <taxon>Bacteria</taxon>
        <taxon>Candidatus Berkelbacteria</taxon>
    </lineage>
</organism>
<keyword evidence="6 9" id="KW-0687">Ribonucleoprotein</keyword>
<dbReference type="PROSITE" id="PS00527">
    <property type="entry name" value="RIBOSOMAL_S14"/>
    <property type="match status" value="1"/>
</dbReference>
<dbReference type="Proteomes" id="UP000231382">
    <property type="component" value="Unassembled WGS sequence"/>
</dbReference>
<comment type="subunit">
    <text evidence="9">Part of the 30S ribosomal subunit. Contacts proteins S3 and S10.</text>
</comment>
<keyword evidence="4 9" id="KW-0694">RNA-binding</keyword>
<evidence type="ECO:0000256" key="5">
    <source>
        <dbReference type="ARBA" id="ARBA00022980"/>
    </source>
</evidence>
<keyword evidence="1 9" id="KW-0479">Metal-binding</keyword>
<dbReference type="GO" id="GO:0005737">
    <property type="term" value="C:cytoplasm"/>
    <property type="evidence" value="ECO:0007669"/>
    <property type="project" value="UniProtKB-ARBA"/>
</dbReference>
<dbReference type="InterPro" id="IPR001209">
    <property type="entry name" value="Ribosomal_uS14"/>
</dbReference>
<dbReference type="InterPro" id="IPR018271">
    <property type="entry name" value="Ribosomal_uS14_CS"/>
</dbReference>
<dbReference type="InterPro" id="IPR043140">
    <property type="entry name" value="Ribosomal_uS14_sf"/>
</dbReference>
<comment type="function">
    <text evidence="9">Binds 16S rRNA, required for the assembly of 30S particles and may also be responsible for determining the conformation of the 16S rRNA at the A site.</text>
</comment>
<keyword evidence="3 9" id="KW-0862">Zinc</keyword>
<dbReference type="HAMAP" id="MF_01364_B">
    <property type="entry name" value="Ribosomal_uS14_2_B"/>
    <property type="match status" value="1"/>
</dbReference>
<dbReference type="InterPro" id="IPR023053">
    <property type="entry name" value="Ribosomal_uS14_bact"/>
</dbReference>
<dbReference type="Gene3D" id="4.10.830.10">
    <property type="entry name" value="30s Ribosomal Protein S14, Chain N"/>
    <property type="match status" value="1"/>
</dbReference>
<feature type="binding site" evidence="9">
    <location>
        <position position="27"/>
    </location>
    <ligand>
        <name>Zn(2+)</name>
        <dbReference type="ChEBI" id="CHEBI:29105"/>
    </ligand>
</feature>
<evidence type="ECO:0000256" key="7">
    <source>
        <dbReference type="ARBA" id="ARBA00035167"/>
    </source>
</evidence>
<dbReference type="SUPFAM" id="SSF57716">
    <property type="entry name" value="Glucocorticoid receptor-like (DNA-binding domain)"/>
    <property type="match status" value="1"/>
</dbReference>
<keyword evidence="5 9" id="KW-0689">Ribosomal protein</keyword>
<name>A0A2H0W643_9BACT</name>
<evidence type="ECO:0000256" key="4">
    <source>
        <dbReference type="ARBA" id="ARBA00022884"/>
    </source>
</evidence>
<dbReference type="PANTHER" id="PTHR19836">
    <property type="entry name" value="30S RIBOSOMAL PROTEIN S14"/>
    <property type="match status" value="1"/>
</dbReference>
<dbReference type="GO" id="GO:0008270">
    <property type="term" value="F:zinc ion binding"/>
    <property type="evidence" value="ECO:0007669"/>
    <property type="project" value="UniProtKB-UniRule"/>
</dbReference>